<dbReference type="Pfam" id="PF01594">
    <property type="entry name" value="AI-2E_transport"/>
    <property type="match status" value="1"/>
</dbReference>
<evidence type="ECO:0000313" key="10">
    <source>
        <dbReference type="Proteomes" id="UP000178538"/>
    </source>
</evidence>
<evidence type="ECO:0000256" key="6">
    <source>
        <dbReference type="ARBA" id="ARBA00022989"/>
    </source>
</evidence>
<dbReference type="AlphaFoldDB" id="A0A1G2T2Y6"/>
<evidence type="ECO:0000256" key="5">
    <source>
        <dbReference type="ARBA" id="ARBA00022692"/>
    </source>
</evidence>
<sequence>MDDIRKISITAGSWVRLGIVIGVFYALYLVSDLILVVIAAIIIASAIEPVTGLARRQGMPRLPVVMLVYLGSLLIVLGLFYFLLLPLVGDLSNFIKTLTIYSNSVASGGLLSDMFKTQHIFGGIDTPLLVKEISAYLNEFSNFLSQGVFSSLSSIFGGVSNFVLILVLSFYLAVQEDGISKFLKIITPLKHEQYVINMWRRSQAKIGRWMQGQLIASFGVMILAYIGLLIVGMPHALLLAVMVGVFDLIPIFGPIIASIPALFIAFVAGGPSMTLIVAAVYLVVQQIESNIIYPIVHKKVVGVPPMVSILSVVTGWQLAGFLGVVIAVPVAAVMIEIFTEFEERKIAHLSK</sequence>
<dbReference type="STRING" id="1802737.A2832_00580"/>
<dbReference type="PANTHER" id="PTHR21716:SF53">
    <property type="entry name" value="PERMEASE PERM-RELATED"/>
    <property type="match status" value="1"/>
</dbReference>
<dbReference type="EMBL" id="MHVG01000002">
    <property type="protein sequence ID" value="OHA91492.1"/>
    <property type="molecule type" value="Genomic_DNA"/>
</dbReference>
<feature type="transmembrane region" description="Helical" evidence="8">
    <location>
        <begin position="316"/>
        <end position="338"/>
    </location>
</feature>
<comment type="similarity">
    <text evidence="2">Belongs to the autoinducer-2 exporter (AI-2E) (TC 2.A.86) family.</text>
</comment>
<gene>
    <name evidence="9" type="ORF">A2832_00580</name>
</gene>
<keyword evidence="4" id="KW-1003">Cell membrane</keyword>
<dbReference type="PANTHER" id="PTHR21716">
    <property type="entry name" value="TRANSMEMBRANE PROTEIN"/>
    <property type="match status" value="1"/>
</dbReference>
<reference evidence="9 10" key="1">
    <citation type="journal article" date="2016" name="Nat. Commun.">
        <title>Thousands of microbial genomes shed light on interconnected biogeochemical processes in an aquifer system.</title>
        <authorList>
            <person name="Anantharaman K."/>
            <person name="Brown C.T."/>
            <person name="Hug L.A."/>
            <person name="Sharon I."/>
            <person name="Castelle C.J."/>
            <person name="Probst A.J."/>
            <person name="Thomas B.C."/>
            <person name="Singh A."/>
            <person name="Wilkins M.J."/>
            <person name="Karaoz U."/>
            <person name="Brodie E.L."/>
            <person name="Williams K.H."/>
            <person name="Hubbard S.S."/>
            <person name="Banfield J.F."/>
        </authorList>
    </citation>
    <scope>NUCLEOTIDE SEQUENCE [LARGE SCALE GENOMIC DNA]</scope>
</reference>
<feature type="transmembrane region" description="Helical" evidence="8">
    <location>
        <begin position="214"/>
        <end position="242"/>
    </location>
</feature>
<evidence type="ECO:0000256" key="2">
    <source>
        <dbReference type="ARBA" id="ARBA00009773"/>
    </source>
</evidence>
<feature type="transmembrane region" description="Helical" evidence="8">
    <location>
        <begin position="148"/>
        <end position="174"/>
    </location>
</feature>
<feature type="transmembrane region" description="Helical" evidence="8">
    <location>
        <begin position="33"/>
        <end position="54"/>
    </location>
</feature>
<name>A0A1G2T2Y6_9BACT</name>
<evidence type="ECO:0000256" key="4">
    <source>
        <dbReference type="ARBA" id="ARBA00022475"/>
    </source>
</evidence>
<comment type="caution">
    <text evidence="9">The sequence shown here is derived from an EMBL/GenBank/DDBJ whole genome shotgun (WGS) entry which is preliminary data.</text>
</comment>
<comment type="subcellular location">
    <subcellularLocation>
        <location evidence="1">Cell membrane</location>
        <topology evidence="1">Multi-pass membrane protein</topology>
    </subcellularLocation>
</comment>
<accession>A0A1G2T2Y6</accession>
<dbReference type="Proteomes" id="UP000178538">
    <property type="component" value="Unassembled WGS sequence"/>
</dbReference>
<evidence type="ECO:0000256" key="3">
    <source>
        <dbReference type="ARBA" id="ARBA00022448"/>
    </source>
</evidence>
<evidence type="ECO:0000313" key="9">
    <source>
        <dbReference type="EMBL" id="OHA91492.1"/>
    </source>
</evidence>
<evidence type="ECO:0000256" key="1">
    <source>
        <dbReference type="ARBA" id="ARBA00004651"/>
    </source>
</evidence>
<keyword evidence="6 8" id="KW-1133">Transmembrane helix</keyword>
<feature type="transmembrane region" description="Helical" evidence="8">
    <location>
        <begin position="7"/>
        <end position="27"/>
    </location>
</feature>
<dbReference type="GO" id="GO:0005886">
    <property type="term" value="C:plasma membrane"/>
    <property type="evidence" value="ECO:0007669"/>
    <property type="project" value="UniProtKB-SubCell"/>
</dbReference>
<dbReference type="InterPro" id="IPR002549">
    <property type="entry name" value="AI-2E-like"/>
</dbReference>
<keyword evidence="3" id="KW-0813">Transport</keyword>
<proteinExistence type="inferred from homology"/>
<keyword evidence="7 8" id="KW-0472">Membrane</keyword>
<evidence type="ECO:0000256" key="8">
    <source>
        <dbReference type="SAM" id="Phobius"/>
    </source>
</evidence>
<dbReference type="GO" id="GO:0055085">
    <property type="term" value="P:transmembrane transport"/>
    <property type="evidence" value="ECO:0007669"/>
    <property type="project" value="TreeGrafter"/>
</dbReference>
<feature type="transmembrane region" description="Helical" evidence="8">
    <location>
        <begin position="66"/>
        <end position="88"/>
    </location>
</feature>
<keyword evidence="5 8" id="KW-0812">Transmembrane</keyword>
<evidence type="ECO:0008006" key="11">
    <source>
        <dbReference type="Google" id="ProtNLM"/>
    </source>
</evidence>
<protein>
    <recommendedName>
        <fullName evidence="11">AI-2E family transporter</fullName>
    </recommendedName>
</protein>
<evidence type="ECO:0000256" key="7">
    <source>
        <dbReference type="ARBA" id="ARBA00023136"/>
    </source>
</evidence>
<organism evidence="9 10">
    <name type="scientific">Candidatus Zambryskibacteria bacterium RIFCSPHIGHO2_01_FULL_44_22b</name>
    <dbReference type="NCBI Taxonomy" id="1802737"/>
    <lineage>
        <taxon>Bacteria</taxon>
        <taxon>Candidatus Zambryskiibacteriota</taxon>
    </lineage>
</organism>